<dbReference type="InterPro" id="IPR029467">
    <property type="entry name" value="Cyt_c7-like"/>
</dbReference>
<accession>A0A411PGA2</accession>
<evidence type="ECO:0000259" key="2">
    <source>
        <dbReference type="Pfam" id="PF14522"/>
    </source>
</evidence>
<dbReference type="Pfam" id="PF14522">
    <property type="entry name" value="Cytochrome_C7"/>
    <property type="match status" value="1"/>
</dbReference>
<reference evidence="3 4" key="1">
    <citation type="submission" date="2019-02" db="EMBL/GenBank/DDBJ databases">
        <title>Shewanella sp. D4-2 isolated from Dokdo Island.</title>
        <authorList>
            <person name="Baek K."/>
        </authorList>
    </citation>
    <scope>NUCLEOTIDE SEQUENCE [LARGE SCALE GENOMIC DNA]</scope>
    <source>
        <strain evidence="3 4">D4-2</strain>
    </source>
</reference>
<dbReference type="InterPro" id="IPR036280">
    <property type="entry name" value="Multihaem_cyt_sf"/>
</dbReference>
<dbReference type="RefSeq" id="WP_130598534.1">
    <property type="nucleotide sequence ID" value="NZ_CP036200.1"/>
</dbReference>
<dbReference type="Gene3D" id="3.90.10.10">
    <property type="entry name" value="Cytochrome C3"/>
    <property type="match status" value="1"/>
</dbReference>
<proteinExistence type="predicted"/>
<feature type="signal peptide" evidence="1">
    <location>
        <begin position="1"/>
        <end position="26"/>
    </location>
</feature>
<keyword evidence="1" id="KW-0732">Signal</keyword>
<name>A0A411PGA2_9GAMM</name>
<dbReference type="CDD" id="cd08168">
    <property type="entry name" value="Cytochrom_C3"/>
    <property type="match status" value="1"/>
</dbReference>
<keyword evidence="4" id="KW-1185">Reference proteome</keyword>
<dbReference type="OrthoDB" id="6204631at2"/>
<dbReference type="SUPFAM" id="SSF48695">
    <property type="entry name" value="Multiheme cytochromes"/>
    <property type="match status" value="1"/>
</dbReference>
<dbReference type="KEGG" id="smai:EXU30_06710"/>
<dbReference type="AlphaFoldDB" id="A0A411PGA2"/>
<evidence type="ECO:0000256" key="1">
    <source>
        <dbReference type="SAM" id="SignalP"/>
    </source>
</evidence>
<evidence type="ECO:0000313" key="3">
    <source>
        <dbReference type="EMBL" id="QBF82422.1"/>
    </source>
</evidence>
<protein>
    <recommendedName>
        <fullName evidence="2">Cytochrome c7-like domain-containing protein</fullName>
    </recommendedName>
</protein>
<gene>
    <name evidence="3" type="ORF">EXU30_06710</name>
</gene>
<feature type="domain" description="Cytochrome c7-like" evidence="2">
    <location>
        <begin position="43"/>
        <end position="105"/>
    </location>
</feature>
<sequence length="106" mass="11539">MGQKRIKGLYATLLTFAVLTTASVSATPSDQDRQYGGGGKGAVVFSFESHARNGGLTCEDCHSTDGTGLFEMQRYEFTMQDHAKGNYCWACHNNKIADKSCGSCHY</sequence>
<dbReference type="EMBL" id="CP036200">
    <property type="protein sequence ID" value="QBF82422.1"/>
    <property type="molecule type" value="Genomic_DNA"/>
</dbReference>
<dbReference type="Proteomes" id="UP000291106">
    <property type="component" value="Chromosome"/>
</dbReference>
<feature type="chain" id="PRO_5019386243" description="Cytochrome c7-like domain-containing protein" evidence="1">
    <location>
        <begin position="27"/>
        <end position="106"/>
    </location>
</feature>
<organism evidence="3 4">
    <name type="scientific">Shewanella maritima</name>
    <dbReference type="NCBI Taxonomy" id="2520507"/>
    <lineage>
        <taxon>Bacteria</taxon>
        <taxon>Pseudomonadati</taxon>
        <taxon>Pseudomonadota</taxon>
        <taxon>Gammaproteobacteria</taxon>
        <taxon>Alteromonadales</taxon>
        <taxon>Shewanellaceae</taxon>
        <taxon>Shewanella</taxon>
    </lineage>
</organism>
<evidence type="ECO:0000313" key="4">
    <source>
        <dbReference type="Proteomes" id="UP000291106"/>
    </source>
</evidence>